<evidence type="ECO:0000256" key="2">
    <source>
        <dbReference type="SAM" id="Phobius"/>
    </source>
</evidence>
<dbReference type="EMBL" id="JACIEC010000001">
    <property type="protein sequence ID" value="MBB4142624.1"/>
    <property type="molecule type" value="Genomic_DNA"/>
</dbReference>
<feature type="compositionally biased region" description="Polar residues" evidence="1">
    <location>
        <begin position="67"/>
        <end position="76"/>
    </location>
</feature>
<feature type="region of interest" description="Disordered" evidence="1">
    <location>
        <begin position="1"/>
        <end position="89"/>
    </location>
</feature>
<name>A0A7W6LDY1_9HYPH</name>
<organism evidence="3 4">
    <name type="scientific">Rhizobium rhizoryzae</name>
    <dbReference type="NCBI Taxonomy" id="451876"/>
    <lineage>
        <taxon>Bacteria</taxon>
        <taxon>Pseudomonadati</taxon>
        <taxon>Pseudomonadota</taxon>
        <taxon>Alphaproteobacteria</taxon>
        <taxon>Hyphomicrobiales</taxon>
        <taxon>Rhizobiaceae</taxon>
        <taxon>Rhizobium/Agrobacterium group</taxon>
        <taxon>Rhizobium</taxon>
    </lineage>
</organism>
<dbReference type="RefSeq" id="WP_165136509.1">
    <property type="nucleotide sequence ID" value="NZ_CP049250.1"/>
</dbReference>
<gene>
    <name evidence="3" type="ORF">GGQ72_001123</name>
</gene>
<protein>
    <submittedName>
        <fullName evidence="3">Uncharacterized protein</fullName>
    </submittedName>
</protein>
<evidence type="ECO:0000313" key="3">
    <source>
        <dbReference type="EMBL" id="MBB4142624.1"/>
    </source>
</evidence>
<reference evidence="3 4" key="1">
    <citation type="submission" date="2020-08" db="EMBL/GenBank/DDBJ databases">
        <title>Genomic Encyclopedia of Type Strains, Phase IV (KMG-IV): sequencing the most valuable type-strain genomes for metagenomic binning, comparative biology and taxonomic classification.</title>
        <authorList>
            <person name="Goeker M."/>
        </authorList>
    </citation>
    <scope>NUCLEOTIDE SEQUENCE [LARGE SCALE GENOMIC DNA]</scope>
    <source>
        <strain evidence="3 4">DSM 29514</strain>
    </source>
</reference>
<keyword evidence="4" id="KW-1185">Reference proteome</keyword>
<dbReference type="Proteomes" id="UP000519897">
    <property type="component" value="Unassembled WGS sequence"/>
</dbReference>
<accession>A0A7W6LDY1</accession>
<sequence length="979" mass="104869">MTSGARTGGSAPTSLSSTSSPGSKGQVKLNTSDASGGTRTQHSISSSGASSEAPEQNTNSSSTTTSAKGPSTTSTAAAGDPPANTKGYDNAGDLIQNLMGSSLMGEVHQYLATKLSTKDMSFATMDVIRNPEKYTAEQKTLMYMDLLYTRARYDGFKGEADKWRDGINNQKEIGEDFKQALAILGSDKDVQSGYVKMIMDAFKLRFNWNQLTPFENDDPLDQIEQRKKKDAAMKPTLDAVLAAFDRDIVEGGLLKKGLEAGKDAKAIMEEYNTTLGAYLSILPEQDVFGRMQQTLEPTDIPLIGGASFQERMTKAEEKYKEFFATHILPNAPNPGDVFKEIFDEQVKREFGGLGPSVLPQLDPSNISPHSVIFRNLSVDVNTLREVAKRDVAWKEGVGLKNLFRPTVEIMANLRYPDAATAGGKPDANAAAHRKAFTDAVMNQIDPLMTFMGTTQSPDAMNAYLDRLTFTPSAATGDFTKQDMVQALRGLVMGASAINTMNADATADPNYKGREIGTYSVNDISAAITIGTGLAGQSLVVAGTDGLSARDAAAMKKLFGNDDNGRGWSAAVFSAAPSTMATEFWDKSVEKMSKSVAAGLRNRTGLEDGVTDPKIFTRQSKLDAIAKIVAPSAQALAASYFKDNPEEAKTFTANMSTMLGAVWGLTKPGGDIHTLKANLTAWAETNIKSAPPSIEISRYRSMVVSGATTIVNSLRTSWLADHNPDATWDTIGLGVMHAMGGLSALLKGGSTYASKLIPHMEAMLPGEPDVINASRKALAKNLGTAAKVVGNAAGFGYAPLEIYQFAKALKDGGNPVDLALMGIGTVSDSILAVQGLAGLGEVLINSTWLNRAGPAAAAAGRAASAAAPFRFFSGLLSSTIFTAASAVSWIAWGGYAIWQLVKAEKAYNKTKDALDADMARLIGTNMSFYDIKSRDRDRNGQPYKDDNAERTLTPEDWAAIRAKVEEYRKSANWEDWKIPE</sequence>
<proteinExistence type="predicted"/>
<comment type="caution">
    <text evidence="3">The sequence shown here is derived from an EMBL/GenBank/DDBJ whole genome shotgun (WGS) entry which is preliminary data.</text>
</comment>
<dbReference type="AlphaFoldDB" id="A0A7W6LDY1"/>
<keyword evidence="2" id="KW-0812">Transmembrane</keyword>
<evidence type="ECO:0000256" key="1">
    <source>
        <dbReference type="SAM" id="MobiDB-lite"/>
    </source>
</evidence>
<evidence type="ECO:0000313" key="4">
    <source>
        <dbReference type="Proteomes" id="UP000519897"/>
    </source>
</evidence>
<feature type="compositionally biased region" description="Low complexity" evidence="1">
    <location>
        <begin position="8"/>
        <end position="23"/>
    </location>
</feature>
<feature type="compositionally biased region" description="Low complexity" evidence="1">
    <location>
        <begin position="43"/>
        <end position="66"/>
    </location>
</feature>
<feature type="transmembrane region" description="Helical" evidence="2">
    <location>
        <begin position="879"/>
        <end position="900"/>
    </location>
</feature>
<feature type="compositionally biased region" description="Polar residues" evidence="1">
    <location>
        <begin position="28"/>
        <end position="42"/>
    </location>
</feature>
<keyword evidence="2" id="KW-1133">Transmembrane helix</keyword>
<keyword evidence="2" id="KW-0472">Membrane</keyword>